<reference evidence="2 3" key="1">
    <citation type="submission" date="2023-09" db="EMBL/GenBank/DDBJ databases">
        <authorList>
            <person name="Rey-Velasco X."/>
        </authorList>
    </citation>
    <scope>NUCLEOTIDE SEQUENCE [LARGE SCALE GENOMIC DNA]</scope>
    <source>
        <strain evidence="2 3">W332</strain>
    </source>
</reference>
<feature type="domain" description="Sulfotransferase" evidence="1">
    <location>
        <begin position="4"/>
        <end position="249"/>
    </location>
</feature>
<dbReference type="Gene3D" id="3.40.50.300">
    <property type="entry name" value="P-loop containing nucleotide triphosphate hydrolases"/>
    <property type="match status" value="1"/>
</dbReference>
<accession>A0ABU2YMJ2</accession>
<dbReference type="RefSeq" id="WP_311428148.1">
    <property type="nucleotide sequence ID" value="NZ_JAVRIA010000007.1"/>
</dbReference>
<dbReference type="InterPro" id="IPR027417">
    <property type="entry name" value="P-loop_NTPase"/>
</dbReference>
<name>A0ABU2YMJ2_9FLAO</name>
<comment type="caution">
    <text evidence="2">The sequence shown here is derived from an EMBL/GenBank/DDBJ whole genome shotgun (WGS) entry which is preliminary data.</text>
</comment>
<evidence type="ECO:0000259" key="1">
    <source>
        <dbReference type="Pfam" id="PF00685"/>
    </source>
</evidence>
<keyword evidence="3" id="KW-1185">Reference proteome</keyword>
<dbReference type="InterPro" id="IPR000863">
    <property type="entry name" value="Sulfotransferase_dom"/>
</dbReference>
<dbReference type="Proteomes" id="UP001259492">
    <property type="component" value="Unassembled WGS sequence"/>
</dbReference>
<proteinExistence type="predicted"/>
<evidence type="ECO:0000313" key="2">
    <source>
        <dbReference type="EMBL" id="MDT0559385.1"/>
    </source>
</evidence>
<organism evidence="2 3">
    <name type="scientific">Microcosmobacter mediterraneus</name>
    <dbReference type="NCBI Taxonomy" id="3075607"/>
    <lineage>
        <taxon>Bacteria</taxon>
        <taxon>Pseudomonadati</taxon>
        <taxon>Bacteroidota</taxon>
        <taxon>Flavobacteriia</taxon>
        <taxon>Flavobacteriales</taxon>
        <taxon>Flavobacteriaceae</taxon>
        <taxon>Microcosmobacter</taxon>
    </lineage>
</organism>
<sequence>MKYFFITSIGRSGTAFFANLLNKAQGVKCFHEPYRQDYANLPLAYYSNDLMTLKDRLSERFRLINSKVSLNDFAIYGEVNSLLRYNTQWLKKSLNAKIVHVVRDPRKVVPSIYSRNVYKDGSSHLEIIPKNDDKFSKQWKNMDRFDKICWYWTHTNNMLLNDVDQCFRFEDLIANYDVFAEMCRYIEIPEISKKAWQMEIAKPKNTSKYALFRKRLKLLVTFKSIKIEDIGDFEQWSPDMKIRFKTICGETAQKCGYDI</sequence>
<evidence type="ECO:0000313" key="3">
    <source>
        <dbReference type="Proteomes" id="UP001259492"/>
    </source>
</evidence>
<protein>
    <submittedName>
        <fullName evidence="2">Sulfotransferase domain-containing protein</fullName>
    </submittedName>
</protein>
<gene>
    <name evidence="2" type="ORF">RM697_12030</name>
</gene>
<dbReference type="Pfam" id="PF00685">
    <property type="entry name" value="Sulfotransfer_1"/>
    <property type="match status" value="1"/>
</dbReference>
<dbReference type="EMBL" id="JAVRIA010000007">
    <property type="protein sequence ID" value="MDT0559385.1"/>
    <property type="molecule type" value="Genomic_DNA"/>
</dbReference>
<dbReference type="SUPFAM" id="SSF52540">
    <property type="entry name" value="P-loop containing nucleoside triphosphate hydrolases"/>
    <property type="match status" value="1"/>
</dbReference>